<dbReference type="Pfam" id="PF13671">
    <property type="entry name" value="AAA_33"/>
    <property type="match status" value="1"/>
</dbReference>
<dbReference type="InterPro" id="IPR027417">
    <property type="entry name" value="P-loop_NTPase"/>
</dbReference>
<evidence type="ECO:0000313" key="1">
    <source>
        <dbReference type="EMBL" id="MBC2869844.1"/>
    </source>
</evidence>
<dbReference type="SUPFAM" id="SSF52540">
    <property type="entry name" value="P-loop containing nucleoside triphosphate hydrolases"/>
    <property type="match status" value="1"/>
</dbReference>
<comment type="caution">
    <text evidence="1">The sequence shown here is derived from an EMBL/GenBank/DDBJ whole genome shotgun (WGS) entry which is preliminary data.</text>
</comment>
<proteinExistence type="predicted"/>
<evidence type="ECO:0000313" key="2">
    <source>
        <dbReference type="Proteomes" id="UP000517694"/>
    </source>
</evidence>
<name>A0A7X1LUG3_9ACTN</name>
<organism evidence="1 2">
    <name type="scientific">Streptomyces mexicanus</name>
    <dbReference type="NCBI Taxonomy" id="178566"/>
    <lineage>
        <taxon>Bacteria</taxon>
        <taxon>Bacillati</taxon>
        <taxon>Actinomycetota</taxon>
        <taxon>Actinomycetes</taxon>
        <taxon>Kitasatosporales</taxon>
        <taxon>Streptomycetaceae</taxon>
        <taxon>Streptomyces</taxon>
    </lineage>
</organism>
<dbReference type="Proteomes" id="UP000517694">
    <property type="component" value="Unassembled WGS sequence"/>
</dbReference>
<keyword evidence="2" id="KW-1185">Reference proteome</keyword>
<dbReference type="OrthoDB" id="3402408at2"/>
<dbReference type="Gene3D" id="3.40.50.300">
    <property type="entry name" value="P-loop containing nucleotide triphosphate hydrolases"/>
    <property type="match status" value="1"/>
</dbReference>
<protein>
    <submittedName>
        <fullName evidence="1">AAA family ATPase</fullName>
    </submittedName>
</protein>
<reference evidence="1 2" key="1">
    <citation type="submission" date="2020-08" db="EMBL/GenBank/DDBJ databases">
        <title>Whole-Genome Sequence of French Clinical Streptomyces mexicanus Strain Q0842.</title>
        <authorList>
            <person name="Boxberger M."/>
            <person name="La Scola B."/>
        </authorList>
    </citation>
    <scope>NUCLEOTIDE SEQUENCE [LARGE SCALE GENOMIC DNA]</scope>
    <source>
        <strain evidence="1 2">Marseille-Q0842</strain>
    </source>
</reference>
<accession>A0A7X1LUG3</accession>
<gene>
    <name evidence="1" type="ORF">H1R13_34295</name>
</gene>
<sequence>MMNPIPEPSVIVMIGASGSGKSTLARTWPASYRLELDAYRELVSGDAGDQEATGDAVFVLHTVLEARLTRGLTCVVDATNTRADVRKRLIDAAHAHQLPAAAVVMTATLEQCLTRNARRPANRRVPDAVVRHQYEQIAAARPGLRGEGFDHVVTDDRLMRLRLLLQRAVDRIHADHQDDADRTERARRVLAGRFFGEDLAAAFTWTQLRPNHDPIGAIVVGGDEITLAYRTWYPDPLDWGFEAQVPCLGGCSGPAWVEVRTPMDLLAVYDDDFPEDAVRCDRCGAGTRAVSA</sequence>
<dbReference type="EMBL" id="JACMHY010000022">
    <property type="protein sequence ID" value="MBC2869844.1"/>
    <property type="molecule type" value="Genomic_DNA"/>
</dbReference>
<dbReference type="AlphaFoldDB" id="A0A7X1LUG3"/>
<dbReference type="PANTHER" id="PTHR12435">
    <property type="match status" value="1"/>
</dbReference>